<dbReference type="OrthoDB" id="10255522at2759"/>
<dbReference type="Proteomes" id="UP000187203">
    <property type="component" value="Unassembled WGS sequence"/>
</dbReference>
<keyword evidence="3" id="KW-1185">Reference proteome</keyword>
<keyword evidence="1" id="KW-0175">Coiled coil</keyword>
<comment type="caution">
    <text evidence="2">The sequence shown here is derived from an EMBL/GenBank/DDBJ whole genome shotgun (WGS) entry which is preliminary data.</text>
</comment>
<evidence type="ECO:0000313" key="3">
    <source>
        <dbReference type="Proteomes" id="UP000187203"/>
    </source>
</evidence>
<reference evidence="3" key="1">
    <citation type="submission" date="2013-09" db="EMBL/GenBank/DDBJ databases">
        <title>Corchorus olitorius genome sequencing.</title>
        <authorList>
            <person name="Alam M."/>
            <person name="Haque M.S."/>
            <person name="Islam M.S."/>
            <person name="Emdad E.M."/>
            <person name="Islam M.M."/>
            <person name="Ahmed B."/>
            <person name="Halim A."/>
            <person name="Hossen Q.M.M."/>
            <person name="Hossain M.Z."/>
            <person name="Ahmed R."/>
            <person name="Khan M.M."/>
            <person name="Islam R."/>
            <person name="Rashid M.M."/>
            <person name="Khan S.A."/>
            <person name="Rahman M.S."/>
            <person name="Alam M."/>
            <person name="Yahiya A.S."/>
            <person name="Khan M.S."/>
            <person name="Azam M.S."/>
            <person name="Haque T."/>
            <person name="Lashkar M.Z.H."/>
            <person name="Akhand A.I."/>
            <person name="Morshed G."/>
            <person name="Roy S."/>
            <person name="Uddin K.S."/>
            <person name="Rabeya T."/>
            <person name="Hossain A.S."/>
            <person name="Chowdhury A."/>
            <person name="Snigdha A.R."/>
            <person name="Mortoza M.S."/>
            <person name="Matin S.A."/>
            <person name="Hoque S.M.E."/>
            <person name="Islam M.K."/>
            <person name="Roy D.K."/>
            <person name="Haider R."/>
            <person name="Moosa M.M."/>
            <person name="Elias S.M."/>
            <person name="Hasan A.M."/>
            <person name="Jahan S."/>
            <person name="Shafiuddin M."/>
            <person name="Mahmood N."/>
            <person name="Shommy N.S."/>
        </authorList>
    </citation>
    <scope>NUCLEOTIDE SEQUENCE [LARGE SCALE GENOMIC DNA]</scope>
    <source>
        <strain evidence="3">cv. O-4</strain>
    </source>
</reference>
<dbReference type="AlphaFoldDB" id="A0A1R3G479"/>
<feature type="coiled-coil region" evidence="1">
    <location>
        <begin position="49"/>
        <end position="83"/>
    </location>
</feature>
<accession>A0A1R3G479</accession>
<organism evidence="2 3">
    <name type="scientific">Corchorus olitorius</name>
    <dbReference type="NCBI Taxonomy" id="93759"/>
    <lineage>
        <taxon>Eukaryota</taxon>
        <taxon>Viridiplantae</taxon>
        <taxon>Streptophyta</taxon>
        <taxon>Embryophyta</taxon>
        <taxon>Tracheophyta</taxon>
        <taxon>Spermatophyta</taxon>
        <taxon>Magnoliopsida</taxon>
        <taxon>eudicotyledons</taxon>
        <taxon>Gunneridae</taxon>
        <taxon>Pentapetalae</taxon>
        <taxon>rosids</taxon>
        <taxon>malvids</taxon>
        <taxon>Malvales</taxon>
        <taxon>Malvaceae</taxon>
        <taxon>Grewioideae</taxon>
        <taxon>Apeibeae</taxon>
        <taxon>Corchorus</taxon>
    </lineage>
</organism>
<evidence type="ECO:0000313" key="2">
    <source>
        <dbReference type="EMBL" id="OMO52909.1"/>
    </source>
</evidence>
<gene>
    <name evidence="2" type="ORF">COLO4_36913</name>
</gene>
<name>A0A1R3G479_9ROSI</name>
<dbReference type="STRING" id="93759.A0A1R3G479"/>
<dbReference type="EMBL" id="AWUE01023727">
    <property type="protein sequence ID" value="OMO52909.1"/>
    <property type="molecule type" value="Genomic_DNA"/>
</dbReference>
<evidence type="ECO:0000256" key="1">
    <source>
        <dbReference type="SAM" id="Coils"/>
    </source>
</evidence>
<sequence length="104" mass="12087">MTTKEFLKKTRDEMQTFAHELTVVIENRDSIQMELVDVYRMAKTISIDLNEEIKVVSSLHKELQALEKQIMKNKEARKSLETNLEEAQSFASCLVSLVSKRKKL</sequence>
<proteinExistence type="predicted"/>
<protein>
    <submittedName>
        <fullName evidence="2">MAR-binding filament-like protein 1-1-like protein</fullName>
    </submittedName>
</protein>